<keyword evidence="2" id="KW-1185">Reference proteome</keyword>
<dbReference type="SUPFAM" id="SSF54427">
    <property type="entry name" value="NTF2-like"/>
    <property type="match status" value="1"/>
</dbReference>
<name>A0ABR9W934_9BACT</name>
<proteinExistence type="predicted"/>
<accession>A0ABR9W934</accession>
<dbReference type="Pfam" id="PF07366">
    <property type="entry name" value="SnoaL"/>
    <property type="match status" value="1"/>
</dbReference>
<organism evidence="1 2">
    <name type="scientific">Dyadobacter subterraneus</name>
    <dbReference type="NCBI Taxonomy" id="2773304"/>
    <lineage>
        <taxon>Bacteria</taxon>
        <taxon>Pseudomonadati</taxon>
        <taxon>Bacteroidota</taxon>
        <taxon>Cytophagia</taxon>
        <taxon>Cytophagales</taxon>
        <taxon>Spirosomataceae</taxon>
        <taxon>Dyadobacter</taxon>
    </lineage>
</organism>
<comment type="caution">
    <text evidence="1">The sequence shown here is derived from an EMBL/GenBank/DDBJ whole genome shotgun (WGS) entry which is preliminary data.</text>
</comment>
<dbReference type="Gene3D" id="3.10.450.50">
    <property type="match status" value="1"/>
</dbReference>
<evidence type="ECO:0000313" key="1">
    <source>
        <dbReference type="EMBL" id="MBE9461992.1"/>
    </source>
</evidence>
<dbReference type="Proteomes" id="UP000634134">
    <property type="component" value="Unassembled WGS sequence"/>
</dbReference>
<dbReference type="InterPro" id="IPR009959">
    <property type="entry name" value="Cyclase_SnoaL-like"/>
</dbReference>
<dbReference type="InterPro" id="IPR032710">
    <property type="entry name" value="NTF2-like_dom_sf"/>
</dbReference>
<evidence type="ECO:0000313" key="2">
    <source>
        <dbReference type="Proteomes" id="UP000634134"/>
    </source>
</evidence>
<dbReference type="EMBL" id="JACYGY010000001">
    <property type="protein sequence ID" value="MBE9461992.1"/>
    <property type="molecule type" value="Genomic_DNA"/>
</dbReference>
<sequence length="141" mass="16425">MSREPAHEKELGMKKETDLNKACVTDFIDQVWNQRSFENLSNLITDNFVDHSQPYTCVKNVEGLVLYMTHLEKYMNHYSIIKEITCVGELVIARITMQTSLADGSEKAHKLETFDLLRTFRVINSQIAEHWEIILDFQQDS</sequence>
<reference evidence="2" key="1">
    <citation type="submission" date="2023-07" db="EMBL/GenBank/DDBJ databases">
        <title>Dyadobacter sp. nov 'subterranea' isolated from contaminted grondwater.</title>
        <authorList>
            <person name="Szabo I."/>
            <person name="Al-Omari J."/>
            <person name="Szerdahelyi S.G."/>
            <person name="Rado J."/>
        </authorList>
    </citation>
    <scope>NUCLEOTIDE SEQUENCE [LARGE SCALE GENOMIC DNA]</scope>
    <source>
        <strain evidence="2">UP-52</strain>
    </source>
</reference>
<dbReference type="RefSeq" id="WP_194120227.1">
    <property type="nucleotide sequence ID" value="NZ_JACYGY010000001.1"/>
</dbReference>
<protein>
    <submittedName>
        <fullName evidence="1">Ester cyclase</fullName>
    </submittedName>
</protein>
<gene>
    <name evidence="1" type="ORF">IEE83_08865</name>
</gene>